<dbReference type="Proteomes" id="UP000299102">
    <property type="component" value="Unassembled WGS sequence"/>
</dbReference>
<evidence type="ECO:0000313" key="3">
    <source>
        <dbReference type="Proteomes" id="UP000299102"/>
    </source>
</evidence>
<organism evidence="2 3">
    <name type="scientific">Eumeta variegata</name>
    <name type="common">Bagworm moth</name>
    <name type="synonym">Eumeta japonica</name>
    <dbReference type="NCBI Taxonomy" id="151549"/>
    <lineage>
        <taxon>Eukaryota</taxon>
        <taxon>Metazoa</taxon>
        <taxon>Ecdysozoa</taxon>
        <taxon>Arthropoda</taxon>
        <taxon>Hexapoda</taxon>
        <taxon>Insecta</taxon>
        <taxon>Pterygota</taxon>
        <taxon>Neoptera</taxon>
        <taxon>Endopterygota</taxon>
        <taxon>Lepidoptera</taxon>
        <taxon>Glossata</taxon>
        <taxon>Ditrysia</taxon>
        <taxon>Tineoidea</taxon>
        <taxon>Psychidae</taxon>
        <taxon>Oiketicinae</taxon>
        <taxon>Eumeta</taxon>
    </lineage>
</organism>
<proteinExistence type="predicted"/>
<evidence type="ECO:0000313" key="2">
    <source>
        <dbReference type="EMBL" id="GBP07438.1"/>
    </source>
</evidence>
<protein>
    <submittedName>
        <fullName evidence="2">Uncharacterized protein</fullName>
    </submittedName>
</protein>
<accession>A0A4C1T1V0</accession>
<sequence length="163" mass="18046">MSHRTRERPAECLASLSHSTMIVPKSHAGRPRPPPALTSAGSRPLPARFDPSERRAICGRQNCIARKRPDAAVTQDCAVQLQRNKPLTSCSSLRPSEPCTSPNRWANYEAETRKGAAGRASTETRILPRRKSGTLPLLQRLHDELVPRSLETGPFTNYPQSSR</sequence>
<comment type="caution">
    <text evidence="2">The sequence shown here is derived from an EMBL/GenBank/DDBJ whole genome shotgun (WGS) entry which is preliminary data.</text>
</comment>
<dbReference type="EMBL" id="BGZK01000026">
    <property type="protein sequence ID" value="GBP07438.1"/>
    <property type="molecule type" value="Genomic_DNA"/>
</dbReference>
<reference evidence="2 3" key="1">
    <citation type="journal article" date="2019" name="Commun. Biol.">
        <title>The bagworm genome reveals a unique fibroin gene that provides high tensile strength.</title>
        <authorList>
            <person name="Kono N."/>
            <person name="Nakamura H."/>
            <person name="Ohtoshi R."/>
            <person name="Tomita M."/>
            <person name="Numata K."/>
            <person name="Arakawa K."/>
        </authorList>
    </citation>
    <scope>NUCLEOTIDE SEQUENCE [LARGE SCALE GENOMIC DNA]</scope>
</reference>
<dbReference type="AlphaFoldDB" id="A0A4C1T1V0"/>
<keyword evidence="3" id="KW-1185">Reference proteome</keyword>
<feature type="region of interest" description="Disordered" evidence="1">
    <location>
        <begin position="1"/>
        <end position="51"/>
    </location>
</feature>
<name>A0A4C1T1V0_EUMVA</name>
<gene>
    <name evidence="2" type="ORF">EVAR_4801_1</name>
</gene>
<evidence type="ECO:0000256" key="1">
    <source>
        <dbReference type="SAM" id="MobiDB-lite"/>
    </source>
</evidence>